<evidence type="ECO:0000313" key="2">
    <source>
        <dbReference type="EMBL" id="PHJ21730.1"/>
    </source>
</evidence>
<feature type="signal peptide" evidence="1">
    <location>
        <begin position="1"/>
        <end position="16"/>
    </location>
</feature>
<accession>A0A2C6KMM8</accession>
<protein>
    <recommendedName>
        <fullName evidence="4">Secreted protein</fullName>
    </recommendedName>
</protein>
<dbReference type="AlphaFoldDB" id="A0A2C6KMM8"/>
<dbReference type="EMBL" id="MIGC01002068">
    <property type="protein sequence ID" value="PHJ21730.1"/>
    <property type="molecule type" value="Genomic_DNA"/>
</dbReference>
<dbReference type="VEuPathDB" id="ToxoDB:CSUI_004431"/>
<dbReference type="GeneID" id="94427833"/>
<organism evidence="2 3">
    <name type="scientific">Cystoisospora suis</name>
    <dbReference type="NCBI Taxonomy" id="483139"/>
    <lineage>
        <taxon>Eukaryota</taxon>
        <taxon>Sar</taxon>
        <taxon>Alveolata</taxon>
        <taxon>Apicomplexa</taxon>
        <taxon>Conoidasida</taxon>
        <taxon>Coccidia</taxon>
        <taxon>Eucoccidiorida</taxon>
        <taxon>Eimeriorina</taxon>
        <taxon>Sarcocystidae</taxon>
        <taxon>Cystoisospora</taxon>
    </lineage>
</organism>
<dbReference type="RefSeq" id="XP_067923410.1">
    <property type="nucleotide sequence ID" value="XM_068064622.1"/>
</dbReference>
<evidence type="ECO:0008006" key="4">
    <source>
        <dbReference type="Google" id="ProtNLM"/>
    </source>
</evidence>
<sequence>MLSSFLLFCWLRVRHNTSFFLLSPRVLHQLLEEEKFVLATSPHLLRFFLSRLVLCHPGSSSSLDFFSLPKQKYDTLRTVSSPAP</sequence>
<evidence type="ECO:0000313" key="3">
    <source>
        <dbReference type="Proteomes" id="UP000221165"/>
    </source>
</evidence>
<feature type="chain" id="PRO_5011976614" description="Secreted protein" evidence="1">
    <location>
        <begin position="17"/>
        <end position="84"/>
    </location>
</feature>
<dbReference type="Proteomes" id="UP000221165">
    <property type="component" value="Unassembled WGS sequence"/>
</dbReference>
<gene>
    <name evidence="2" type="ORF">CSUI_004431</name>
</gene>
<proteinExistence type="predicted"/>
<keyword evidence="3" id="KW-1185">Reference proteome</keyword>
<evidence type="ECO:0000256" key="1">
    <source>
        <dbReference type="SAM" id="SignalP"/>
    </source>
</evidence>
<comment type="caution">
    <text evidence="2">The sequence shown here is derived from an EMBL/GenBank/DDBJ whole genome shotgun (WGS) entry which is preliminary data.</text>
</comment>
<reference evidence="2 3" key="1">
    <citation type="journal article" date="2017" name="Int. J. Parasitol.">
        <title>The genome of the protozoan parasite Cystoisospora suis and a reverse vaccinology approach to identify vaccine candidates.</title>
        <authorList>
            <person name="Palmieri N."/>
            <person name="Shrestha A."/>
            <person name="Ruttkowski B."/>
            <person name="Beck T."/>
            <person name="Vogl C."/>
            <person name="Tomley F."/>
            <person name="Blake D.P."/>
            <person name="Joachim A."/>
        </authorList>
    </citation>
    <scope>NUCLEOTIDE SEQUENCE [LARGE SCALE GENOMIC DNA]</scope>
    <source>
        <strain evidence="2 3">Wien I</strain>
    </source>
</reference>
<keyword evidence="1" id="KW-0732">Signal</keyword>
<name>A0A2C6KMM8_9APIC</name>